<evidence type="ECO:0000313" key="1">
    <source>
        <dbReference type="EMBL" id="KAF9915661.1"/>
    </source>
</evidence>
<dbReference type="AlphaFoldDB" id="A0A9P6LQQ8"/>
<reference evidence="1" key="1">
    <citation type="journal article" date="2020" name="Fungal Divers.">
        <title>Resolving the Mortierellaceae phylogeny through synthesis of multi-gene phylogenetics and phylogenomics.</title>
        <authorList>
            <person name="Vandepol N."/>
            <person name="Liber J."/>
            <person name="Desiro A."/>
            <person name="Na H."/>
            <person name="Kennedy M."/>
            <person name="Barry K."/>
            <person name="Grigoriev I.V."/>
            <person name="Miller A.N."/>
            <person name="O'Donnell K."/>
            <person name="Stajich J.E."/>
            <person name="Bonito G."/>
        </authorList>
    </citation>
    <scope>NUCLEOTIDE SEQUENCE</scope>
    <source>
        <strain evidence="1">MES-2147</strain>
    </source>
</reference>
<sequence length="156" mass="17852">MDCGTLSAQLKRGLNTHDVVSTDKQEEARKEIEQVIQEMVRVGTEVTRCAQQALSLYIAKTTADFPTLENNDIANRKERLRHIGYFSDTAFFGNLMQDLFSWHDKSRCGRPRKTTSVNDCIKDILDLYREFLQEANSDVPCLKNTFKTGLGLFLQQ</sequence>
<feature type="non-terminal residue" evidence="1">
    <location>
        <position position="156"/>
    </location>
</feature>
<organism evidence="1 2">
    <name type="scientific">Modicella reniformis</name>
    <dbReference type="NCBI Taxonomy" id="1440133"/>
    <lineage>
        <taxon>Eukaryota</taxon>
        <taxon>Fungi</taxon>
        <taxon>Fungi incertae sedis</taxon>
        <taxon>Mucoromycota</taxon>
        <taxon>Mortierellomycotina</taxon>
        <taxon>Mortierellomycetes</taxon>
        <taxon>Mortierellales</taxon>
        <taxon>Mortierellaceae</taxon>
        <taxon>Modicella</taxon>
    </lineage>
</organism>
<evidence type="ECO:0000313" key="2">
    <source>
        <dbReference type="Proteomes" id="UP000749646"/>
    </source>
</evidence>
<name>A0A9P6LQQ8_9FUNG</name>
<comment type="caution">
    <text evidence="1">The sequence shown here is derived from an EMBL/GenBank/DDBJ whole genome shotgun (WGS) entry which is preliminary data.</text>
</comment>
<accession>A0A9P6LQQ8</accession>
<dbReference type="Proteomes" id="UP000749646">
    <property type="component" value="Unassembled WGS sequence"/>
</dbReference>
<dbReference type="EMBL" id="JAAAHW010012133">
    <property type="protein sequence ID" value="KAF9915661.1"/>
    <property type="molecule type" value="Genomic_DNA"/>
</dbReference>
<gene>
    <name evidence="1" type="ORF">BGZ65_000659</name>
</gene>
<dbReference type="OrthoDB" id="2389029at2759"/>
<keyword evidence="2" id="KW-1185">Reference proteome</keyword>
<proteinExistence type="predicted"/>
<protein>
    <submittedName>
        <fullName evidence="1">Uncharacterized protein</fullName>
    </submittedName>
</protein>